<dbReference type="EMBL" id="JAEHTE010000001">
    <property type="protein sequence ID" value="MBI6882479.1"/>
    <property type="molecule type" value="Genomic_DNA"/>
</dbReference>
<dbReference type="Proteomes" id="UP000637061">
    <property type="component" value="Unassembled WGS sequence"/>
</dbReference>
<sequence>MSRKSGLPYSVENITSLECIGAKGKRLWQGEVGRETRAQYKRRIDSLVKAEIPGHLESQERWIKFDPSKSLIFPSTYNDFCLHYAGYGEMLTYNLGTMRSTLFAAKDSSTDKKCFKVIDANDFTASSEIEEIGHIVVTYQNGRRLDIDSKNRYAQWTQGNDLICGYDMRPHESASQLLAAVERYAEGGDLDARYGLFLVKPLGVHLKELDLVQKGRFIEDELGI</sequence>
<evidence type="ECO:0000313" key="1">
    <source>
        <dbReference type="EMBL" id="MBI6882479.1"/>
    </source>
</evidence>
<evidence type="ECO:0000313" key="2">
    <source>
        <dbReference type="Proteomes" id="UP000637061"/>
    </source>
</evidence>
<organism evidence="1 2">
    <name type="scientific">Pseudomonas putida</name>
    <name type="common">Arthrobacter siderocapsulatus</name>
    <dbReference type="NCBI Taxonomy" id="303"/>
    <lineage>
        <taxon>Bacteria</taxon>
        <taxon>Pseudomonadati</taxon>
        <taxon>Pseudomonadota</taxon>
        <taxon>Gammaproteobacteria</taxon>
        <taxon>Pseudomonadales</taxon>
        <taxon>Pseudomonadaceae</taxon>
        <taxon>Pseudomonas</taxon>
    </lineage>
</organism>
<proteinExistence type="predicted"/>
<dbReference type="AlphaFoldDB" id="A0A8I1E9V7"/>
<name>A0A8I1E9V7_PSEPU</name>
<accession>A0A8I1E9V7</accession>
<reference evidence="1" key="1">
    <citation type="submission" date="2020-12" db="EMBL/GenBank/DDBJ databases">
        <title>Enhanced detection system for hospital associated transmission using whole genome sequencing surveillance.</title>
        <authorList>
            <person name="Harrison L.H."/>
            <person name="Van Tyne D."/>
            <person name="Marsh J.W."/>
            <person name="Griffith M.P."/>
            <person name="Snyder D.J."/>
            <person name="Cooper V.S."/>
            <person name="Mustapha M."/>
        </authorList>
    </citation>
    <scope>NUCLEOTIDE SEQUENCE</scope>
    <source>
        <strain evidence="1">PSB00042</strain>
    </source>
</reference>
<gene>
    <name evidence="1" type="ORF">JEU22_00980</name>
</gene>
<dbReference type="RefSeq" id="WP_198746096.1">
    <property type="nucleotide sequence ID" value="NZ_JAEHTE010000001.1"/>
</dbReference>
<comment type="caution">
    <text evidence="1">The sequence shown here is derived from an EMBL/GenBank/DDBJ whole genome shotgun (WGS) entry which is preliminary data.</text>
</comment>
<protein>
    <submittedName>
        <fullName evidence="1">Uncharacterized protein</fullName>
    </submittedName>
</protein>